<dbReference type="NCBIfam" id="TIGR02093">
    <property type="entry name" value="P_ylase"/>
    <property type="match status" value="1"/>
</dbReference>
<evidence type="ECO:0000256" key="9">
    <source>
        <dbReference type="ARBA" id="ARBA00025174"/>
    </source>
</evidence>
<evidence type="ECO:0000256" key="8">
    <source>
        <dbReference type="ARBA" id="ARBA00023277"/>
    </source>
</evidence>
<comment type="similarity">
    <text evidence="3 11">Belongs to the glycogen phosphorylase family.</text>
</comment>
<dbReference type="CDD" id="cd04300">
    <property type="entry name" value="GT35_Glycogen_Phosphorylase"/>
    <property type="match status" value="1"/>
</dbReference>
<name>U2PDE3_9FIRM</name>
<evidence type="ECO:0000256" key="2">
    <source>
        <dbReference type="ARBA" id="ARBA00001933"/>
    </source>
</evidence>
<reference evidence="12 13" key="1">
    <citation type="submission" date="2013-06" db="EMBL/GenBank/DDBJ databases">
        <authorList>
            <person name="Weinstock G."/>
            <person name="Sodergren E."/>
            <person name="Lobos E.A."/>
            <person name="Fulton L."/>
            <person name="Fulton R."/>
            <person name="Courtney L."/>
            <person name="Fronick C."/>
            <person name="O'Laughlin M."/>
            <person name="Godfrey J."/>
            <person name="Wilson R.M."/>
            <person name="Miner T."/>
            <person name="Farmer C."/>
            <person name="Delehaunty K."/>
            <person name="Cordes M."/>
            <person name="Minx P."/>
            <person name="Tomlinson C."/>
            <person name="Chen J."/>
            <person name="Wollam A."/>
            <person name="Pepin K.H."/>
            <person name="Bhonagiri V."/>
            <person name="Zhang X."/>
            <person name="Warren W."/>
            <person name="Mitreva M."/>
            <person name="Mardis E.R."/>
            <person name="Wilson R.K."/>
        </authorList>
    </citation>
    <scope>NUCLEOTIDE SEQUENCE [LARGE SCALE GENOMIC DNA]</scope>
    <source>
        <strain evidence="12 13">ATCC 27803</strain>
    </source>
</reference>
<keyword evidence="8 11" id="KW-0119">Carbohydrate metabolism</keyword>
<dbReference type="Gene3D" id="3.40.50.2000">
    <property type="entry name" value="Glycogen Phosphorylase B"/>
    <property type="match status" value="2"/>
</dbReference>
<evidence type="ECO:0000256" key="1">
    <source>
        <dbReference type="ARBA" id="ARBA00001275"/>
    </source>
</evidence>
<evidence type="ECO:0000256" key="4">
    <source>
        <dbReference type="ARBA" id="ARBA00022533"/>
    </source>
</evidence>
<dbReference type="GO" id="GO:0005737">
    <property type="term" value="C:cytoplasm"/>
    <property type="evidence" value="ECO:0007669"/>
    <property type="project" value="TreeGrafter"/>
</dbReference>
<dbReference type="EC" id="2.4.1.1" evidence="11"/>
<dbReference type="FunFam" id="3.40.50.2000:FF:000807">
    <property type="entry name" value="Alpha-glucan phosphorylase 2, cytosolic"/>
    <property type="match status" value="1"/>
</dbReference>
<evidence type="ECO:0000313" key="12">
    <source>
        <dbReference type="EMBL" id="ERK42151.1"/>
    </source>
</evidence>
<dbReference type="GO" id="GO:0008184">
    <property type="term" value="F:glycogen phosphorylase activity"/>
    <property type="evidence" value="ECO:0007669"/>
    <property type="project" value="InterPro"/>
</dbReference>
<evidence type="ECO:0000256" key="7">
    <source>
        <dbReference type="ARBA" id="ARBA00022898"/>
    </source>
</evidence>
<dbReference type="InterPro" id="IPR035090">
    <property type="entry name" value="Pyridoxal_P_attach_site"/>
</dbReference>
<keyword evidence="6 11" id="KW-0808">Transferase</keyword>
<comment type="caution">
    <text evidence="12">The sequence shown here is derived from an EMBL/GenBank/DDBJ whole genome shotgun (WGS) entry which is preliminary data.</text>
</comment>
<dbReference type="InterPro" id="IPR000811">
    <property type="entry name" value="Glyco_trans_35"/>
</dbReference>
<evidence type="ECO:0000256" key="3">
    <source>
        <dbReference type="ARBA" id="ARBA00006047"/>
    </source>
</evidence>
<proteinExistence type="inferred from homology"/>
<comment type="catalytic activity">
    <reaction evidence="1 11">
        <text>[(1-&gt;4)-alpha-D-glucosyl](n) + phosphate = [(1-&gt;4)-alpha-D-glucosyl](n-1) + alpha-D-glucose 1-phosphate</text>
        <dbReference type="Rhea" id="RHEA:41732"/>
        <dbReference type="Rhea" id="RHEA-COMP:9584"/>
        <dbReference type="Rhea" id="RHEA-COMP:9586"/>
        <dbReference type="ChEBI" id="CHEBI:15444"/>
        <dbReference type="ChEBI" id="CHEBI:43474"/>
        <dbReference type="ChEBI" id="CHEBI:58601"/>
        <dbReference type="EC" id="2.4.1.1"/>
    </reaction>
</comment>
<feature type="modified residue" description="N6-(pyridoxal phosphate)lysine" evidence="10">
    <location>
        <position position="656"/>
    </location>
</feature>
<dbReference type="SUPFAM" id="SSF53756">
    <property type="entry name" value="UDP-Glycosyltransferase/glycogen phosphorylase"/>
    <property type="match status" value="1"/>
</dbReference>
<dbReference type="EMBL" id="AWVI01000092">
    <property type="protein sequence ID" value="ERK42151.1"/>
    <property type="molecule type" value="Genomic_DNA"/>
</dbReference>
<keyword evidence="4" id="KW-0021">Allosteric enzyme</keyword>
<comment type="function">
    <text evidence="9">Phosphorylase is an important allosteric enzyme in carbohydrate metabolism. Enzymes from different sources differ in their regulatory mechanisms and in their natural substrates. However, all known phosphorylases share catalytic and structural properties.</text>
</comment>
<dbReference type="HOGENOM" id="CLU_010198_1_1_9"/>
<dbReference type="InterPro" id="IPR011833">
    <property type="entry name" value="Glycg_phsphrylas"/>
</dbReference>
<dbReference type="GO" id="GO:0030170">
    <property type="term" value="F:pyridoxal phosphate binding"/>
    <property type="evidence" value="ECO:0007669"/>
    <property type="project" value="InterPro"/>
</dbReference>
<comment type="function">
    <text evidence="11">Allosteric enzyme that catalyzes the rate-limiting step in glycogen catabolism, the phosphorolytic cleavage of glycogen to produce glucose-1-phosphate, and plays a central role in maintaining cellular and organismal glucose homeostasis.</text>
</comment>
<evidence type="ECO:0000256" key="10">
    <source>
        <dbReference type="PIRSR" id="PIRSR000460-1"/>
    </source>
</evidence>
<dbReference type="PANTHER" id="PTHR11468">
    <property type="entry name" value="GLYCOGEN PHOSPHORYLASE"/>
    <property type="match status" value="1"/>
</dbReference>
<dbReference type="PIRSF" id="PIRSF000460">
    <property type="entry name" value="Pprylas_GlgP"/>
    <property type="match status" value="1"/>
</dbReference>
<dbReference type="PATRIC" id="fig|649755.3.peg.1551"/>
<dbReference type="AlphaFoldDB" id="U2PDE3"/>
<dbReference type="PANTHER" id="PTHR11468:SF3">
    <property type="entry name" value="GLYCOGEN PHOSPHORYLASE, LIVER FORM"/>
    <property type="match status" value="1"/>
</dbReference>
<keyword evidence="5 11" id="KW-0328">Glycosyltransferase</keyword>
<evidence type="ECO:0000313" key="13">
    <source>
        <dbReference type="Proteomes" id="UP000016658"/>
    </source>
</evidence>
<dbReference type="PROSITE" id="PS00102">
    <property type="entry name" value="PHOSPHORYLASE"/>
    <property type="match status" value="1"/>
</dbReference>
<evidence type="ECO:0000256" key="5">
    <source>
        <dbReference type="ARBA" id="ARBA00022676"/>
    </source>
</evidence>
<comment type="cofactor">
    <cofactor evidence="2 11">
        <name>pyridoxal 5'-phosphate</name>
        <dbReference type="ChEBI" id="CHEBI:597326"/>
    </cofactor>
</comment>
<accession>U2PDE3</accession>
<sequence>MRKERKSMSNRFDSKEVFKERFKLEVSEMYGRNFEETSSIERYQVLGHMIRDYVGINWRETKNAIKKKETKQLYYFSMEFLMGRLFTNNLMNLGLYDVVKEGLEDLGMDINEMEEMESDAGLGNGGLGRLAACFMDSLASLNLAGHGNCIRYRYGLFKQKIENKRQVELPDCWLKYGNVWEVWKPQHSVEVKFGGSVDLYMDHMGKFHTNHNPDFVVRAVPYDEPIVGYHTKTTNTLRLWDAEIDEASVNSGQLNKYLNDVMAITANVYPDDSTAEGKKLRLKQEYFFVCAGIDQIIRSHLQVYPTLDNLPEKVAIQLNDTHPVLVIPELMRVLMDDYNYEWDDAWRIVTGTVAYTNHTVMAEALEKWPQDTVRSLLPRINMIIEEINRRFQFEVDHKGLLHIWNNVAIIKEGQVHMAHLAIVGSHSVNGVAKLHSQILVDDVMKEFAVLYPERFNNKTNGITHRRWLLYSNPQLTSLLEDTIGDSFKTNPEDLEKLMDYVDDPIIQNRFMEVKHQRKQILADYVKKTLDIDVDVNSIFDCQAKRLHAYKRQLLNIFCVMHLYFRMKSEPNFRIYPRTFFFSAKAAPSYELAKEIIKLINFVAEKVNNDPETNSFLKVVFIPNYSVSVAEILLNAADVSEQISTAGKEASGTGNMKYMMNGALTLGTLDGANVEIVERVGQENAQIFGLHVEDINELKHQNSYNVWDFYNSNYNVRRIVDSLANGTWSSNHDEFRLIYNDLMLRNDEFFVLADFDSYVYAQSQVEQRYRDRGRWARTMLINIAKSGYFSSDRTIKEYADEIWHLTPISFED</sequence>
<evidence type="ECO:0000256" key="6">
    <source>
        <dbReference type="ARBA" id="ARBA00022679"/>
    </source>
</evidence>
<evidence type="ECO:0000256" key="11">
    <source>
        <dbReference type="RuleBase" id="RU000587"/>
    </source>
</evidence>
<keyword evidence="7 10" id="KW-0663">Pyridoxal phosphate</keyword>
<dbReference type="FunFam" id="3.40.50.2000:FF:000003">
    <property type="entry name" value="Alpha-1,4 glucan phosphorylase"/>
    <property type="match status" value="1"/>
</dbReference>
<dbReference type="Proteomes" id="UP000016658">
    <property type="component" value="Unassembled WGS sequence"/>
</dbReference>
<organism evidence="12 13">
    <name type="scientific">Faecalitalea cylindroides ATCC 27803</name>
    <dbReference type="NCBI Taxonomy" id="649755"/>
    <lineage>
        <taxon>Bacteria</taxon>
        <taxon>Bacillati</taxon>
        <taxon>Bacillota</taxon>
        <taxon>Erysipelotrichia</taxon>
        <taxon>Erysipelotrichales</taxon>
        <taxon>Erysipelotrichaceae</taxon>
        <taxon>Faecalitalea</taxon>
    </lineage>
</organism>
<dbReference type="GO" id="GO:0005980">
    <property type="term" value="P:glycogen catabolic process"/>
    <property type="evidence" value="ECO:0007669"/>
    <property type="project" value="TreeGrafter"/>
</dbReference>
<dbReference type="Pfam" id="PF00343">
    <property type="entry name" value="Phosphorylase"/>
    <property type="match status" value="1"/>
</dbReference>
<protein>
    <recommendedName>
        <fullName evidence="11">Alpha-1,4 glucan phosphorylase</fullName>
        <ecNumber evidence="11">2.4.1.1</ecNumber>
    </recommendedName>
</protein>
<gene>
    <name evidence="12" type="ORF">HMPREF0367_01681</name>
</gene>